<accession>A0AAD9X2K0</accession>
<evidence type="ECO:0000313" key="1">
    <source>
        <dbReference type="EMBL" id="KAK2651592.1"/>
    </source>
</evidence>
<name>A0AAD9X2K0_9ROSI</name>
<dbReference type="Proteomes" id="UP001280121">
    <property type="component" value="Unassembled WGS sequence"/>
</dbReference>
<evidence type="ECO:0000313" key="2">
    <source>
        <dbReference type="Proteomes" id="UP001280121"/>
    </source>
</evidence>
<dbReference type="AlphaFoldDB" id="A0AAD9X2K0"/>
<reference evidence="1" key="1">
    <citation type="journal article" date="2023" name="Plant J.">
        <title>Genome sequences and population genomics provide insights into the demographic history, inbreeding, and mutation load of two 'living fossil' tree species of Dipteronia.</title>
        <authorList>
            <person name="Feng Y."/>
            <person name="Comes H.P."/>
            <person name="Chen J."/>
            <person name="Zhu S."/>
            <person name="Lu R."/>
            <person name="Zhang X."/>
            <person name="Li P."/>
            <person name="Qiu J."/>
            <person name="Olsen K.M."/>
            <person name="Qiu Y."/>
        </authorList>
    </citation>
    <scope>NUCLEOTIDE SEQUENCE</scope>
    <source>
        <strain evidence="1">KIB01</strain>
    </source>
</reference>
<protein>
    <submittedName>
        <fullName evidence="1">Uncharacterized protein</fullName>
    </submittedName>
</protein>
<gene>
    <name evidence="1" type="ORF">Ddye_011448</name>
</gene>
<dbReference type="EMBL" id="JANJYI010000004">
    <property type="protein sequence ID" value="KAK2651592.1"/>
    <property type="molecule type" value="Genomic_DNA"/>
</dbReference>
<keyword evidence="2" id="KW-1185">Reference proteome</keyword>
<organism evidence="1 2">
    <name type="scientific">Dipteronia dyeriana</name>
    <dbReference type="NCBI Taxonomy" id="168575"/>
    <lineage>
        <taxon>Eukaryota</taxon>
        <taxon>Viridiplantae</taxon>
        <taxon>Streptophyta</taxon>
        <taxon>Embryophyta</taxon>
        <taxon>Tracheophyta</taxon>
        <taxon>Spermatophyta</taxon>
        <taxon>Magnoliopsida</taxon>
        <taxon>eudicotyledons</taxon>
        <taxon>Gunneridae</taxon>
        <taxon>Pentapetalae</taxon>
        <taxon>rosids</taxon>
        <taxon>malvids</taxon>
        <taxon>Sapindales</taxon>
        <taxon>Sapindaceae</taxon>
        <taxon>Hippocastanoideae</taxon>
        <taxon>Acereae</taxon>
        <taxon>Dipteronia</taxon>
    </lineage>
</organism>
<comment type="caution">
    <text evidence="1">The sequence shown here is derived from an EMBL/GenBank/DDBJ whole genome shotgun (WGS) entry which is preliminary data.</text>
</comment>
<proteinExistence type="predicted"/>
<sequence>MSPISPIHQHKLKITTFKATTSIHGNGVSSLSKLFNTPHPSTISKDSVMAEEDLARLREFLHGKCKSELWKLLNFLWQYDCCP</sequence>